<proteinExistence type="predicted"/>
<protein>
    <recommendedName>
        <fullName evidence="1">MCM OB domain-containing protein</fullName>
    </recommendedName>
</protein>
<dbReference type="InterPro" id="IPR033762">
    <property type="entry name" value="MCM_OB"/>
</dbReference>
<evidence type="ECO:0000313" key="2">
    <source>
        <dbReference type="EMBL" id="BAS01778.1"/>
    </source>
</evidence>
<dbReference type="InterPro" id="IPR012340">
    <property type="entry name" value="NA-bd_OB-fold"/>
</dbReference>
<geneLocation type="nucleomorph" evidence="2"/>
<sequence>MLNYKTIIAIRFLKFFKYNYQLKSLNNDNNIFKISIMQIYKKKFATIPINLRILFRFDSELYYITSYNPNIYPIIKRTLYCFIYNIVLQTKNIFSIEINNLKLGFYDIPLENIIINDKRNTLLKINGIILRISPILIGCEKIKHYCKHCNTNSIINIINITSLRQAKCLNVICNKAIKNYSIFSKNNIFNYQLIQVFIPKSSPNKTNDSKIINLIIKEDLIYTLNPFEKIEATGSCFELNLEKSSQLICHSHLLGYWNIFKLSIIYQKLTLFCHFAHVKNKRANNFFSNSNSYLITNKIFSIQIYLP</sequence>
<name>A0A0H5BI27_9EUKA</name>
<dbReference type="Gene3D" id="2.20.28.10">
    <property type="match status" value="1"/>
</dbReference>
<accession>A0A0H5BI27</accession>
<feature type="domain" description="MCM OB" evidence="1">
    <location>
        <begin position="117"/>
        <end position="235"/>
    </location>
</feature>
<dbReference type="Gene3D" id="2.40.50.140">
    <property type="entry name" value="Nucleic acid-binding proteins"/>
    <property type="match status" value="1"/>
</dbReference>
<keyword evidence="2" id="KW-0542">Nucleomorph</keyword>
<organism evidence="2">
    <name type="scientific">Amorphochlora amoebiformis</name>
    <dbReference type="NCBI Taxonomy" id="1561963"/>
    <lineage>
        <taxon>Eukaryota</taxon>
        <taxon>Sar</taxon>
        <taxon>Rhizaria</taxon>
        <taxon>Cercozoa</taxon>
        <taxon>Chlorarachniophyceae</taxon>
        <taxon>Amorphochlora</taxon>
    </lineage>
</organism>
<dbReference type="AlphaFoldDB" id="A0A0H5BI27"/>
<reference evidence="2" key="1">
    <citation type="journal article" date="2015" name="Genome Biol. Evol.">
        <title>Nucleomorph Genome Sequences of Two Chlorarachniophytes, Amorphochlora amoebiformis and Lotharella vacuolata.</title>
        <authorList>
            <person name="Suzuki S."/>
            <person name="Shirato S."/>
            <person name="Hirakawa Y."/>
            <person name="Ishida K."/>
        </authorList>
    </citation>
    <scope>NUCLEOTIDE SEQUENCE</scope>
    <source>
        <strain evidence="2">CCMP2058</strain>
    </source>
</reference>
<dbReference type="EMBL" id="AB996602">
    <property type="protein sequence ID" value="BAS01778.1"/>
    <property type="molecule type" value="Genomic_DNA"/>
</dbReference>
<evidence type="ECO:0000259" key="1">
    <source>
        <dbReference type="Pfam" id="PF17207"/>
    </source>
</evidence>
<dbReference type="SUPFAM" id="SSF50249">
    <property type="entry name" value="Nucleic acid-binding proteins"/>
    <property type="match status" value="1"/>
</dbReference>
<dbReference type="Pfam" id="PF17207">
    <property type="entry name" value="MCM_OB"/>
    <property type="match status" value="1"/>
</dbReference>